<feature type="compositionally biased region" description="Polar residues" evidence="2">
    <location>
        <begin position="22"/>
        <end position="39"/>
    </location>
</feature>
<accession>A0A6J0BUH7</accession>
<evidence type="ECO:0000256" key="2">
    <source>
        <dbReference type="SAM" id="MobiDB-lite"/>
    </source>
</evidence>
<dbReference type="GO" id="GO:0000077">
    <property type="term" value="P:DNA damage checkpoint signaling"/>
    <property type="evidence" value="ECO:0007669"/>
    <property type="project" value="InterPro"/>
</dbReference>
<dbReference type="InParanoid" id="A0A6J0BUH7"/>
<feature type="compositionally biased region" description="Polar residues" evidence="2">
    <location>
        <begin position="131"/>
        <end position="163"/>
    </location>
</feature>
<feature type="region of interest" description="Disordered" evidence="2">
    <location>
        <begin position="131"/>
        <end position="171"/>
    </location>
</feature>
<sequence length="986" mass="112812">MSKRHGKAHDTPSKRARLDITITASQQLTRENKPPSASKNETDDDDPWGADFNDKDIEEMDIVASQSVHIENNVTEPKLQSTPTKLPQYPSYANSKPSTSRSYTVASSIERNKFVPKIPSKFGLQLKESGQINNNYHGNHIQTSSSYTGSQRQPQMSQRISSSDNHKEISTDDRSIIFDDFEDRLLKVNNHNSTFQSQITGRAINAGNNSRASNVPGTNDAINISDDSILRQLEKLKLENQKLLADCLTKEGETLFLRNQLQQTQTRAEHEKLEKARQIEEQANQYRSELDQAIKKEEILKTQLDFQTLQLNNLKEQCKLLESGSIKFTQPHTASLDSECRNRLNTTLNRSSPAVKSVHVKESGMQTVNINIRNTHTLKNSIELFPLSGIPQSIFEPSQSERPIVEIQIIEKVGTKNLPILQDEESVRIFENPDLVKPVVTIVNDRKLNIEFCLPDVATLMKKTDAEINCYYTLPMINKFVAVTRELLLNTTLILQRISKVMRNDDIRDMNDVYFSDFYKIHVDSTKSICDSNAWHDRERGIEARRSLAILAYTALVSNYLSEYVAGKIPLSFFDDSNYEHYIKQMNSYNKWPNKGCEFEMLVLLLEFVSTVGYVRRSHQFSGLIIAITKLLISTKEKLIHNERSIEYIFKIVKEIIFSRPLLNCYRYITELLMTFSQCTQFCRKLCSGTSKTAVTVWKDELHFTSDACVVQIYTAQLEVLQPDSISMVDITYALVSFVYNILSLNDIPWICQPGYACKCSMKLFELTLHFLCKCSKVNFDEPVQRQNYNYFASFKDPTNGFYLSSETSQAVAHNTKSRSDTICSNSEQLDKNIKLQSKHKQLITIRKGIMFLCFLSTRDPDFIIRLSEIQDSFNLFMQQIESFDDLQLNDTEQAALTSVKSTFVYDKTASFDGRLDKTPKFEGFKTHFELREKLPCTNTQQAVKLFDNSISTNQGKPNNSSWLSEVISKKQSISRSISARRNNAK</sequence>
<dbReference type="Proteomes" id="UP000829291">
    <property type="component" value="Chromosome 1"/>
</dbReference>
<feature type="compositionally biased region" description="Basic and acidic residues" evidence="2">
    <location>
        <begin position="8"/>
        <end position="18"/>
    </location>
</feature>
<proteinExistence type="predicted"/>
<evidence type="ECO:0000313" key="3">
    <source>
        <dbReference type="Proteomes" id="UP000829291"/>
    </source>
</evidence>
<dbReference type="RefSeq" id="XP_015518521.1">
    <property type="nucleotide sequence ID" value="XM_015663035.2"/>
</dbReference>
<feature type="coiled-coil region" evidence="1">
    <location>
        <begin position="233"/>
        <end position="317"/>
    </location>
</feature>
<feature type="region of interest" description="Disordered" evidence="2">
    <location>
        <begin position="73"/>
        <end position="100"/>
    </location>
</feature>
<dbReference type="AlphaFoldDB" id="A0A6J0BUH7"/>
<organism evidence="4">
    <name type="scientific">Neodiprion lecontei</name>
    <name type="common">Redheaded pine sawfly</name>
    <dbReference type="NCBI Taxonomy" id="441921"/>
    <lineage>
        <taxon>Eukaryota</taxon>
        <taxon>Metazoa</taxon>
        <taxon>Ecdysozoa</taxon>
        <taxon>Arthropoda</taxon>
        <taxon>Hexapoda</taxon>
        <taxon>Insecta</taxon>
        <taxon>Pterygota</taxon>
        <taxon>Neoptera</taxon>
        <taxon>Endopterygota</taxon>
        <taxon>Hymenoptera</taxon>
        <taxon>Tenthredinoidea</taxon>
        <taxon>Diprionidae</taxon>
        <taxon>Diprioninae</taxon>
        <taxon>Neodiprion</taxon>
    </lineage>
</organism>
<dbReference type="OrthoDB" id="7668655at2759"/>
<dbReference type="CTD" id="40003"/>
<evidence type="ECO:0000256" key="1">
    <source>
        <dbReference type="SAM" id="Coils"/>
    </source>
</evidence>
<name>A0A6J0BUH7_NEOLC</name>
<dbReference type="GO" id="GO:0006281">
    <property type="term" value="P:DNA repair"/>
    <property type="evidence" value="ECO:0007669"/>
    <property type="project" value="TreeGrafter"/>
</dbReference>
<gene>
    <name evidence="4" type="primary">LOC107223374</name>
</gene>
<evidence type="ECO:0000313" key="4">
    <source>
        <dbReference type="RefSeq" id="XP_015518521.1"/>
    </source>
</evidence>
<dbReference type="KEGG" id="nlo:107223374"/>
<feature type="region of interest" description="Disordered" evidence="2">
    <location>
        <begin position="1"/>
        <end position="55"/>
    </location>
</feature>
<protein>
    <submittedName>
        <fullName evidence="4">Uncharacterized protein LOC107223374 isoform X1</fullName>
    </submittedName>
</protein>
<dbReference type="PANTHER" id="PTHR28594:SF1">
    <property type="entry name" value="ATR-INTERACTING PROTEIN"/>
    <property type="match status" value="1"/>
</dbReference>
<keyword evidence="1" id="KW-0175">Coiled coil</keyword>
<dbReference type="InterPro" id="IPR033349">
    <property type="entry name" value="ATRIP"/>
</dbReference>
<dbReference type="PANTHER" id="PTHR28594">
    <property type="entry name" value="ATR-INTERACTING PROTEIN"/>
    <property type="match status" value="1"/>
</dbReference>
<reference evidence="4" key="1">
    <citation type="submission" date="2025-08" db="UniProtKB">
        <authorList>
            <consortium name="RefSeq"/>
        </authorList>
    </citation>
    <scope>IDENTIFICATION</scope>
    <source>
        <tissue evidence="4">Thorax and Abdomen</tissue>
    </source>
</reference>
<keyword evidence="3" id="KW-1185">Reference proteome</keyword>
<dbReference type="GeneID" id="107223374"/>